<accession>A0A2G5V8Y9</accession>
<dbReference type="Pfam" id="PF23673">
    <property type="entry name" value="DUF7154"/>
    <property type="match status" value="1"/>
</dbReference>
<protein>
    <recommendedName>
        <fullName evidence="1">DUF7154 domain-containing protein</fullName>
    </recommendedName>
</protein>
<dbReference type="InterPro" id="IPR055578">
    <property type="entry name" value="DUF7154"/>
</dbReference>
<name>A0A2G5V8Y9_9PELO</name>
<evidence type="ECO:0000313" key="3">
    <source>
        <dbReference type="Proteomes" id="UP000230233"/>
    </source>
</evidence>
<evidence type="ECO:0000259" key="1">
    <source>
        <dbReference type="Pfam" id="PF23673"/>
    </source>
</evidence>
<feature type="domain" description="DUF7154" evidence="1">
    <location>
        <begin position="53"/>
        <end position="87"/>
    </location>
</feature>
<gene>
    <name evidence="2" type="primary">Cnig_chr_II.g7299</name>
    <name evidence="2" type="ORF">B9Z55_007299</name>
</gene>
<comment type="caution">
    <text evidence="2">The sequence shown here is derived from an EMBL/GenBank/DDBJ whole genome shotgun (WGS) entry which is preliminary data.</text>
</comment>
<keyword evidence="3" id="KW-1185">Reference proteome</keyword>
<dbReference type="STRING" id="1611254.A0A2G5V8Y9"/>
<dbReference type="OrthoDB" id="10570465at2759"/>
<dbReference type="EMBL" id="PDUG01000002">
    <property type="protein sequence ID" value="PIC48253.1"/>
    <property type="molecule type" value="Genomic_DNA"/>
</dbReference>
<dbReference type="AlphaFoldDB" id="A0A2G5V8Y9"/>
<dbReference type="Proteomes" id="UP000230233">
    <property type="component" value="Chromosome II"/>
</dbReference>
<reference evidence="3" key="1">
    <citation type="submission" date="2017-10" db="EMBL/GenBank/DDBJ databases">
        <title>Rapid genome shrinkage in a self-fertile nematode reveals novel sperm competition proteins.</title>
        <authorList>
            <person name="Yin D."/>
            <person name="Schwarz E.M."/>
            <person name="Thomas C.G."/>
            <person name="Felde R.L."/>
            <person name="Korf I.F."/>
            <person name="Cutter A.D."/>
            <person name="Schartner C.M."/>
            <person name="Ralston E.J."/>
            <person name="Meyer B.J."/>
            <person name="Haag E.S."/>
        </authorList>
    </citation>
    <scope>NUCLEOTIDE SEQUENCE [LARGE SCALE GENOMIC DNA]</scope>
    <source>
        <strain evidence="3">JU1422</strain>
    </source>
</reference>
<evidence type="ECO:0000313" key="2">
    <source>
        <dbReference type="EMBL" id="PIC48253.1"/>
    </source>
</evidence>
<proteinExistence type="predicted"/>
<sequence>MTSATPSGGSQPKTMYSVASETNGMGAFETDNYMQGMIGYFPVFDYHYPVYATTVQVSGSGTKALPNFHSPVKDIYWIAITYQDHGRPELLN</sequence>
<organism evidence="2 3">
    <name type="scientific">Caenorhabditis nigoni</name>
    <dbReference type="NCBI Taxonomy" id="1611254"/>
    <lineage>
        <taxon>Eukaryota</taxon>
        <taxon>Metazoa</taxon>
        <taxon>Ecdysozoa</taxon>
        <taxon>Nematoda</taxon>
        <taxon>Chromadorea</taxon>
        <taxon>Rhabditida</taxon>
        <taxon>Rhabditina</taxon>
        <taxon>Rhabditomorpha</taxon>
        <taxon>Rhabditoidea</taxon>
        <taxon>Rhabditidae</taxon>
        <taxon>Peloderinae</taxon>
        <taxon>Caenorhabditis</taxon>
    </lineage>
</organism>